<evidence type="ECO:0000256" key="1">
    <source>
        <dbReference type="SAM" id="MobiDB-lite"/>
    </source>
</evidence>
<proteinExistence type="predicted"/>
<reference evidence="2 3" key="1">
    <citation type="submission" date="2023-10" db="EMBL/GenBank/DDBJ databases">
        <title>Characterization of rhizosphere-enriched actinobacteria from wheat plants lab-grown on chernevaya soil.</title>
        <authorList>
            <person name="Tikhonova E.N."/>
            <person name="Konopkin A."/>
            <person name="Kravchenko I.K."/>
        </authorList>
    </citation>
    <scope>NUCLEOTIDE SEQUENCE [LARGE SCALE GENOMIC DNA]</scope>
    <source>
        <strain evidence="2 3">RR29</strain>
    </source>
</reference>
<feature type="region of interest" description="Disordered" evidence="1">
    <location>
        <begin position="28"/>
        <end position="80"/>
    </location>
</feature>
<sequence length="80" mass="8258">MTARGIHAGEHAQDAEDLDVEEVLALVNEGSTGSGDPAVPSPSASPSHAPQGNPRKPDTDQHKATPWPEARAIAGRAART</sequence>
<feature type="non-terminal residue" evidence="2">
    <location>
        <position position="80"/>
    </location>
</feature>
<name>A0ABU4FUB6_9ACTN</name>
<keyword evidence="3" id="KW-1185">Reference proteome</keyword>
<evidence type="ECO:0000313" key="3">
    <source>
        <dbReference type="Proteomes" id="UP001187346"/>
    </source>
</evidence>
<evidence type="ECO:0000313" key="2">
    <source>
        <dbReference type="EMBL" id="MDV7224216.1"/>
    </source>
</evidence>
<dbReference type="EMBL" id="JAWMAJ010000497">
    <property type="protein sequence ID" value="MDV7224216.1"/>
    <property type="molecule type" value="Genomic_DNA"/>
</dbReference>
<dbReference type="Proteomes" id="UP001187346">
    <property type="component" value="Unassembled WGS sequence"/>
</dbReference>
<accession>A0ABU4FUB6</accession>
<comment type="caution">
    <text evidence="2">The sequence shown here is derived from an EMBL/GenBank/DDBJ whole genome shotgun (WGS) entry which is preliminary data.</text>
</comment>
<feature type="compositionally biased region" description="Low complexity" evidence="1">
    <location>
        <begin position="34"/>
        <end position="52"/>
    </location>
</feature>
<organism evidence="2 3">
    <name type="scientific">Streptomyces prunicolor</name>
    <dbReference type="NCBI Taxonomy" id="67348"/>
    <lineage>
        <taxon>Bacteria</taxon>
        <taxon>Bacillati</taxon>
        <taxon>Actinomycetota</taxon>
        <taxon>Actinomycetes</taxon>
        <taxon>Kitasatosporales</taxon>
        <taxon>Streptomycetaceae</taxon>
        <taxon>Streptomyces</taxon>
    </lineage>
</organism>
<gene>
    <name evidence="2" type="ORF">R5A26_50705</name>
</gene>
<protein>
    <submittedName>
        <fullName evidence="2">Molybdopterin molybdenumtransferase MoeA</fullName>
    </submittedName>
</protein>